<evidence type="ECO:0008006" key="3">
    <source>
        <dbReference type="Google" id="ProtNLM"/>
    </source>
</evidence>
<dbReference type="EMBL" id="JBEPLI010000008">
    <property type="protein sequence ID" value="MET3589852.1"/>
    <property type="molecule type" value="Genomic_DNA"/>
</dbReference>
<proteinExistence type="predicted"/>
<sequence length="55" mass="6470">MSLKQVRECATEWCAVLCEGCDPIKKHEKQKREAMRNCHYLKDIALDVFESRKAE</sequence>
<evidence type="ECO:0000313" key="2">
    <source>
        <dbReference type="Proteomes" id="UP001549086"/>
    </source>
</evidence>
<organism evidence="1 2">
    <name type="scientific">Bartonella silvatica</name>
    <dbReference type="NCBI Taxonomy" id="357760"/>
    <lineage>
        <taxon>Bacteria</taxon>
        <taxon>Pseudomonadati</taxon>
        <taxon>Pseudomonadota</taxon>
        <taxon>Alphaproteobacteria</taxon>
        <taxon>Hyphomicrobiales</taxon>
        <taxon>Bartonellaceae</taxon>
        <taxon>Bartonella</taxon>
    </lineage>
</organism>
<protein>
    <recommendedName>
        <fullName evidence="3">Phage protein</fullName>
    </recommendedName>
</protein>
<keyword evidence="2" id="KW-1185">Reference proteome</keyword>
<reference evidence="1 2" key="1">
    <citation type="submission" date="2024-06" db="EMBL/GenBank/DDBJ databases">
        <title>Genomic Encyclopedia of Type Strains, Phase IV (KMG-IV): sequencing the most valuable type-strain genomes for metagenomic binning, comparative biology and taxonomic classification.</title>
        <authorList>
            <person name="Goeker M."/>
        </authorList>
    </citation>
    <scope>NUCLEOTIDE SEQUENCE [LARGE SCALE GENOMIC DNA]</scope>
    <source>
        <strain evidence="1 2">DSM 23649</strain>
    </source>
</reference>
<name>A0ABV2HI33_9HYPH</name>
<gene>
    <name evidence="1" type="ORF">ABID23_000940</name>
</gene>
<comment type="caution">
    <text evidence="1">The sequence shown here is derived from an EMBL/GenBank/DDBJ whole genome shotgun (WGS) entry which is preliminary data.</text>
</comment>
<accession>A0ABV2HI33</accession>
<dbReference type="Proteomes" id="UP001549086">
    <property type="component" value="Unassembled WGS sequence"/>
</dbReference>
<evidence type="ECO:0000313" key="1">
    <source>
        <dbReference type="EMBL" id="MET3589852.1"/>
    </source>
</evidence>